<proteinExistence type="predicted"/>
<protein>
    <submittedName>
        <fullName evidence="1">Uncharacterized protein</fullName>
    </submittedName>
</protein>
<gene>
    <name evidence="1" type="ORF">FEM48_Zijuj11G0037400</name>
</gene>
<reference evidence="1" key="1">
    <citation type="journal article" date="2021" name="Front. Plant Sci.">
        <title>Chromosome-Scale Genome Assembly for Chinese Sour Jujube and Insights Into Its Genome Evolution and Domestication Signature.</title>
        <authorList>
            <person name="Shen L.-Y."/>
            <person name="Luo H."/>
            <person name="Wang X.-L."/>
            <person name="Wang X.-M."/>
            <person name="Qiu X.-J."/>
            <person name="Liu H."/>
            <person name="Zhou S.-S."/>
            <person name="Jia K.-H."/>
            <person name="Nie S."/>
            <person name="Bao Y.-T."/>
            <person name="Zhang R.-G."/>
            <person name="Yun Q.-Z."/>
            <person name="Chai Y.-H."/>
            <person name="Lu J.-Y."/>
            <person name="Li Y."/>
            <person name="Zhao S.-W."/>
            <person name="Mao J.-F."/>
            <person name="Jia S.-G."/>
            <person name="Mao Y.-M."/>
        </authorList>
    </citation>
    <scope>NUCLEOTIDE SEQUENCE</scope>
    <source>
        <strain evidence="1">AT0</strain>
        <tissue evidence="1">Leaf</tissue>
    </source>
</reference>
<name>A0A978UGM1_ZIZJJ</name>
<sequence>MNQSKLLAGLTQLRKQMQEEDQDLGKSLPLKNMRIFLQVAPHKEQIPMSYTRKAAQDRNGKLAFSIDLEIKSLKQVVLMGTAVKMDKQKVEELLKHFQELSDAILMLKVAISEIGKVKFVIISEKGIEIEVAKMDQVQEQEKLKDMRLKRKWRKSWRISLMPSAHLWNQEALTEGFKMELKNENDLASKLSSDFEMLNNDTKEAKDEIDKGKRSRSAV</sequence>
<accession>A0A978UGM1</accession>
<dbReference type="AlphaFoldDB" id="A0A978UGM1"/>
<evidence type="ECO:0000313" key="2">
    <source>
        <dbReference type="Proteomes" id="UP000813462"/>
    </source>
</evidence>
<dbReference type="EMBL" id="JAEACU010000011">
    <property type="protein sequence ID" value="KAH7513952.1"/>
    <property type="molecule type" value="Genomic_DNA"/>
</dbReference>
<evidence type="ECO:0000313" key="1">
    <source>
        <dbReference type="EMBL" id="KAH7513952.1"/>
    </source>
</evidence>
<dbReference type="Proteomes" id="UP000813462">
    <property type="component" value="Unassembled WGS sequence"/>
</dbReference>
<organism evidence="1 2">
    <name type="scientific">Ziziphus jujuba var. spinosa</name>
    <dbReference type="NCBI Taxonomy" id="714518"/>
    <lineage>
        <taxon>Eukaryota</taxon>
        <taxon>Viridiplantae</taxon>
        <taxon>Streptophyta</taxon>
        <taxon>Embryophyta</taxon>
        <taxon>Tracheophyta</taxon>
        <taxon>Spermatophyta</taxon>
        <taxon>Magnoliopsida</taxon>
        <taxon>eudicotyledons</taxon>
        <taxon>Gunneridae</taxon>
        <taxon>Pentapetalae</taxon>
        <taxon>rosids</taxon>
        <taxon>fabids</taxon>
        <taxon>Rosales</taxon>
        <taxon>Rhamnaceae</taxon>
        <taxon>Paliureae</taxon>
        <taxon>Ziziphus</taxon>
    </lineage>
</organism>
<comment type="caution">
    <text evidence="1">The sequence shown here is derived from an EMBL/GenBank/DDBJ whole genome shotgun (WGS) entry which is preliminary data.</text>
</comment>